<accession>A0A1B7P152</accession>
<evidence type="ECO:0000313" key="1">
    <source>
        <dbReference type="EMBL" id="OAX82755.1"/>
    </source>
</evidence>
<comment type="caution">
    <text evidence="1">The sequence shown here is derived from an EMBL/GenBank/DDBJ whole genome shotgun (WGS) entry which is preliminary data.</text>
</comment>
<name>A0A1B7P152_9EURO</name>
<evidence type="ECO:0000313" key="2">
    <source>
        <dbReference type="Proteomes" id="UP000091918"/>
    </source>
</evidence>
<dbReference type="Proteomes" id="UP000091918">
    <property type="component" value="Unassembled WGS sequence"/>
</dbReference>
<keyword evidence="2" id="KW-1185">Reference proteome</keyword>
<gene>
    <name evidence="1" type="ORF">ACJ72_02892</name>
</gene>
<protein>
    <submittedName>
        <fullName evidence="1">Uncharacterized protein</fullName>
    </submittedName>
</protein>
<organism evidence="1 2">
    <name type="scientific">Emergomyces africanus</name>
    <dbReference type="NCBI Taxonomy" id="1955775"/>
    <lineage>
        <taxon>Eukaryota</taxon>
        <taxon>Fungi</taxon>
        <taxon>Dikarya</taxon>
        <taxon>Ascomycota</taxon>
        <taxon>Pezizomycotina</taxon>
        <taxon>Eurotiomycetes</taxon>
        <taxon>Eurotiomycetidae</taxon>
        <taxon>Onygenales</taxon>
        <taxon>Ajellomycetaceae</taxon>
        <taxon>Emergomyces</taxon>
    </lineage>
</organism>
<reference evidence="1 2" key="1">
    <citation type="submission" date="2015-07" db="EMBL/GenBank/DDBJ databases">
        <title>Emmonsia species relationships and genome sequence.</title>
        <authorList>
            <person name="Cuomo C.A."/>
            <person name="Schwartz I.S."/>
            <person name="Kenyon C."/>
            <person name="de Hoog G.S."/>
            <person name="Govender N.P."/>
            <person name="Botha A."/>
            <person name="Moreno L."/>
            <person name="de Vries M."/>
            <person name="Munoz J.F."/>
            <person name="Stielow J.B."/>
        </authorList>
    </citation>
    <scope>NUCLEOTIDE SEQUENCE [LARGE SCALE GENOMIC DNA]</scope>
    <source>
        <strain evidence="1 2">CBS 136260</strain>
    </source>
</reference>
<dbReference type="EMBL" id="LGUA01000259">
    <property type="protein sequence ID" value="OAX82755.1"/>
    <property type="molecule type" value="Genomic_DNA"/>
</dbReference>
<dbReference type="AlphaFoldDB" id="A0A1B7P152"/>
<proteinExistence type="predicted"/>
<sequence>MVCWSEGNKFCPKELKELGGASGLSPVHTSTIPVPRRLSSVTTQFVWVTVITDGAIKVRLAYVEGPADSFNHD</sequence>